<protein>
    <submittedName>
        <fullName evidence="7">MFS transporter</fullName>
    </submittedName>
</protein>
<feature type="transmembrane region" description="Helical" evidence="5">
    <location>
        <begin position="322"/>
        <end position="345"/>
    </location>
</feature>
<evidence type="ECO:0000256" key="3">
    <source>
        <dbReference type="ARBA" id="ARBA00022989"/>
    </source>
</evidence>
<dbReference type="InterPro" id="IPR020846">
    <property type="entry name" value="MFS_dom"/>
</dbReference>
<dbReference type="PANTHER" id="PTHR42718:SF39">
    <property type="entry name" value="ACTINORHODIN TRANSPORTER-RELATED"/>
    <property type="match status" value="1"/>
</dbReference>
<dbReference type="RefSeq" id="WP_386738758.1">
    <property type="nucleotide sequence ID" value="NZ_JBHSMG010000001.1"/>
</dbReference>
<keyword evidence="8" id="KW-1185">Reference proteome</keyword>
<feature type="transmembrane region" description="Helical" evidence="5">
    <location>
        <begin position="242"/>
        <end position="261"/>
    </location>
</feature>
<feature type="transmembrane region" description="Helical" evidence="5">
    <location>
        <begin position="59"/>
        <end position="76"/>
    </location>
</feature>
<feature type="transmembrane region" description="Helical" evidence="5">
    <location>
        <begin position="111"/>
        <end position="133"/>
    </location>
</feature>
<dbReference type="PROSITE" id="PS50850">
    <property type="entry name" value="MFS"/>
    <property type="match status" value="1"/>
</dbReference>
<dbReference type="Proteomes" id="UP001596039">
    <property type="component" value="Unassembled WGS sequence"/>
</dbReference>
<evidence type="ECO:0000256" key="4">
    <source>
        <dbReference type="ARBA" id="ARBA00023136"/>
    </source>
</evidence>
<dbReference type="InterPro" id="IPR036259">
    <property type="entry name" value="MFS_trans_sf"/>
</dbReference>
<evidence type="ECO:0000256" key="5">
    <source>
        <dbReference type="SAM" id="Phobius"/>
    </source>
</evidence>
<comment type="subcellular location">
    <subcellularLocation>
        <location evidence="1">Cell membrane</location>
        <topology evidence="1">Multi-pass membrane protein</topology>
    </subcellularLocation>
</comment>
<dbReference type="Pfam" id="PF07690">
    <property type="entry name" value="MFS_1"/>
    <property type="match status" value="1"/>
</dbReference>
<feature type="transmembrane region" description="Helical" evidence="5">
    <location>
        <begin position="21"/>
        <end position="39"/>
    </location>
</feature>
<feature type="transmembrane region" description="Helical" evidence="5">
    <location>
        <begin position="217"/>
        <end position="236"/>
    </location>
</feature>
<evidence type="ECO:0000256" key="1">
    <source>
        <dbReference type="ARBA" id="ARBA00004651"/>
    </source>
</evidence>
<feature type="transmembrane region" description="Helical" evidence="5">
    <location>
        <begin position="145"/>
        <end position="167"/>
    </location>
</feature>
<gene>
    <name evidence="7" type="ORF">ACFPJ4_02765</name>
</gene>
<dbReference type="SUPFAM" id="SSF103473">
    <property type="entry name" value="MFS general substrate transporter"/>
    <property type="match status" value="1"/>
</dbReference>
<evidence type="ECO:0000259" key="6">
    <source>
        <dbReference type="PROSITE" id="PS50850"/>
    </source>
</evidence>
<dbReference type="PANTHER" id="PTHR42718">
    <property type="entry name" value="MAJOR FACILITATOR SUPERFAMILY MULTIDRUG TRANSPORTER MFSC"/>
    <property type="match status" value="1"/>
</dbReference>
<feature type="transmembrane region" description="Helical" evidence="5">
    <location>
        <begin position="378"/>
        <end position="400"/>
    </location>
</feature>
<accession>A0ABW0NPN0</accession>
<comment type="caution">
    <text evidence="7">The sequence shown here is derived from an EMBL/GenBank/DDBJ whole genome shotgun (WGS) entry which is preliminary data.</text>
</comment>
<feature type="transmembrane region" description="Helical" evidence="5">
    <location>
        <begin position="88"/>
        <end position="105"/>
    </location>
</feature>
<evidence type="ECO:0000313" key="7">
    <source>
        <dbReference type="EMBL" id="MFC5501157.1"/>
    </source>
</evidence>
<feature type="transmembrane region" description="Helical" evidence="5">
    <location>
        <begin position="352"/>
        <end position="372"/>
    </location>
</feature>
<keyword evidence="3 5" id="KW-1133">Transmembrane helix</keyword>
<feature type="transmembrane region" description="Helical" evidence="5">
    <location>
        <begin position="451"/>
        <end position="474"/>
    </location>
</feature>
<feature type="transmembrane region" description="Helical" evidence="5">
    <location>
        <begin position="179"/>
        <end position="201"/>
    </location>
</feature>
<reference evidence="8" key="1">
    <citation type="journal article" date="2019" name="Int. J. Syst. Evol. Microbiol.">
        <title>The Global Catalogue of Microorganisms (GCM) 10K type strain sequencing project: providing services to taxonomists for standard genome sequencing and annotation.</title>
        <authorList>
            <consortium name="The Broad Institute Genomics Platform"/>
            <consortium name="The Broad Institute Genome Sequencing Center for Infectious Disease"/>
            <person name="Wu L."/>
            <person name="Ma J."/>
        </authorList>
    </citation>
    <scope>NUCLEOTIDE SEQUENCE [LARGE SCALE GENOMIC DNA]</scope>
    <source>
        <strain evidence="8">CGMCC 4.6997</strain>
    </source>
</reference>
<organism evidence="7 8">
    <name type="scientific">Lysinimonas soli</name>
    <dbReference type="NCBI Taxonomy" id="1074233"/>
    <lineage>
        <taxon>Bacteria</taxon>
        <taxon>Bacillati</taxon>
        <taxon>Actinomycetota</taxon>
        <taxon>Actinomycetes</taxon>
        <taxon>Micrococcales</taxon>
        <taxon>Microbacteriaceae</taxon>
        <taxon>Lysinimonas</taxon>
    </lineage>
</organism>
<sequence>MSSDRAATSGGGSLRTVTFSLVGFLFLVELTSGILQGYYVPLASKIAAHLGVDTADYNWTEAAQLLLSALVVPVLAKLGDMFGHKRILLVSTAVTALASWGMAASGGFAGYLVAFALQGFYVVWLPLEVALIFDRGRRSGTGASMTRRAAGFLVVALEAGAIIGALAGSRVFKATGENFPITLAVPAICVTLVFFAILFGVPESTPLPGRRLDGRGFVLLTLALLFITGGLTFLRLNGPASWTVWVPIAIGLLIFVPFARLERRHPDPAIDLRVLGQSRMWPVQLTAGLFGISVLGAQIPLSTFAAADPAKLGYGLKLDPDVISYLIGAYLVSLIVGALLFPVLARRTTPRVALIVAAFFVAGGYLLFIPLHEQVWQVVANMVIAGIGSGALVAALPSAAAAAAPVGQSGIATGLTNTTKTVGGAFASAVFGVILHVGLTSTASTSGAGLAAYIAVWTICGVGALVAAVLLFLVPKLAFSDVEVQSLPAEGLDGRPVD</sequence>
<dbReference type="Gene3D" id="1.20.1250.20">
    <property type="entry name" value="MFS general substrate transporter like domains"/>
    <property type="match status" value="2"/>
</dbReference>
<evidence type="ECO:0000313" key="8">
    <source>
        <dbReference type="Proteomes" id="UP001596039"/>
    </source>
</evidence>
<keyword evidence="2 5" id="KW-0812">Transmembrane</keyword>
<feature type="transmembrane region" description="Helical" evidence="5">
    <location>
        <begin position="281"/>
        <end position="302"/>
    </location>
</feature>
<name>A0ABW0NPN0_9MICO</name>
<feature type="transmembrane region" description="Helical" evidence="5">
    <location>
        <begin position="421"/>
        <end position="439"/>
    </location>
</feature>
<dbReference type="EMBL" id="JBHSMG010000001">
    <property type="protein sequence ID" value="MFC5501157.1"/>
    <property type="molecule type" value="Genomic_DNA"/>
</dbReference>
<feature type="domain" description="Major facilitator superfamily (MFS) profile" evidence="6">
    <location>
        <begin position="17"/>
        <end position="478"/>
    </location>
</feature>
<keyword evidence="4 5" id="KW-0472">Membrane</keyword>
<dbReference type="InterPro" id="IPR011701">
    <property type="entry name" value="MFS"/>
</dbReference>
<evidence type="ECO:0000256" key="2">
    <source>
        <dbReference type="ARBA" id="ARBA00022692"/>
    </source>
</evidence>
<proteinExistence type="predicted"/>